<evidence type="ECO:0000256" key="1">
    <source>
        <dbReference type="SAM" id="MobiDB-lite"/>
    </source>
</evidence>
<accession>A0A410WTS2</accession>
<dbReference type="EMBL" id="CP026520">
    <property type="protein sequence ID" value="QAV17730.1"/>
    <property type="molecule type" value="Genomic_DNA"/>
</dbReference>
<protein>
    <submittedName>
        <fullName evidence="2">Uncharacterized protein</fullName>
    </submittedName>
</protein>
<sequence length="90" mass="10249">MVDHRHVTPSTIALGSSRGAENSGCAFRRRVPNCQTRNKEKLPLLPYGSKMTTKTVCPFGCRRFFQDKNGPEAKFFRGERIFAFLKIVIE</sequence>
<gene>
    <name evidence="2" type="ORF">PC41400_08660</name>
</gene>
<dbReference type="Proteomes" id="UP000288943">
    <property type="component" value="Chromosome"/>
</dbReference>
<evidence type="ECO:0000313" key="3">
    <source>
        <dbReference type="Proteomes" id="UP000288943"/>
    </source>
</evidence>
<organism evidence="2 3">
    <name type="scientific">Paenibacillus chitinolyticus</name>
    <dbReference type="NCBI Taxonomy" id="79263"/>
    <lineage>
        <taxon>Bacteria</taxon>
        <taxon>Bacillati</taxon>
        <taxon>Bacillota</taxon>
        <taxon>Bacilli</taxon>
        <taxon>Bacillales</taxon>
        <taxon>Paenibacillaceae</taxon>
        <taxon>Paenibacillus</taxon>
    </lineage>
</organism>
<proteinExistence type="predicted"/>
<name>A0A410WTS2_9BACL</name>
<reference evidence="2 3" key="1">
    <citation type="submission" date="2018-01" db="EMBL/GenBank/DDBJ databases">
        <title>The whole genome sequencing and assembly of Paenibacillus chitinolyticus KCCM 41400 strain.</title>
        <authorList>
            <person name="Kim J.-Y."/>
            <person name="Park M.-K."/>
            <person name="Lee Y.-J."/>
            <person name="Yi H."/>
            <person name="Bahn Y.-S."/>
            <person name="Kim J.F."/>
            <person name="Lee D.-W."/>
        </authorList>
    </citation>
    <scope>NUCLEOTIDE SEQUENCE [LARGE SCALE GENOMIC DNA]</scope>
    <source>
        <strain evidence="2 3">KCCM 41400</strain>
    </source>
</reference>
<dbReference type="KEGG" id="pchi:PC41400_08660"/>
<dbReference type="AlphaFoldDB" id="A0A410WTS2"/>
<evidence type="ECO:0000313" key="2">
    <source>
        <dbReference type="EMBL" id="QAV17730.1"/>
    </source>
</evidence>
<feature type="region of interest" description="Disordered" evidence="1">
    <location>
        <begin position="1"/>
        <end position="23"/>
    </location>
</feature>